<dbReference type="EMBL" id="FRAD01000005">
    <property type="protein sequence ID" value="SHJ64892.1"/>
    <property type="molecule type" value="Genomic_DNA"/>
</dbReference>
<dbReference type="STRING" id="1121331.SAMN02745248_00582"/>
<proteinExistence type="predicted"/>
<dbReference type="AlphaFoldDB" id="A0A1M6L1A6"/>
<dbReference type="OrthoDB" id="4457835at2"/>
<reference evidence="1 2" key="1">
    <citation type="submission" date="2016-11" db="EMBL/GenBank/DDBJ databases">
        <authorList>
            <person name="Jaros S."/>
            <person name="Januszkiewicz K."/>
            <person name="Wedrychowicz H."/>
        </authorList>
    </citation>
    <scope>NUCLEOTIDE SEQUENCE [LARGE SCALE GENOMIC DNA]</scope>
    <source>
        <strain evidence="1 2">DSM 3090</strain>
    </source>
</reference>
<organism evidence="1 2">
    <name type="scientific">Hathewaya proteolytica DSM 3090</name>
    <dbReference type="NCBI Taxonomy" id="1121331"/>
    <lineage>
        <taxon>Bacteria</taxon>
        <taxon>Bacillati</taxon>
        <taxon>Bacillota</taxon>
        <taxon>Clostridia</taxon>
        <taxon>Eubacteriales</taxon>
        <taxon>Clostridiaceae</taxon>
        <taxon>Hathewaya</taxon>
    </lineage>
</organism>
<dbReference type="NCBIfam" id="TIGR01725">
    <property type="entry name" value="phge_HK97_gp10"/>
    <property type="match status" value="1"/>
</dbReference>
<accession>A0A1M6L1A6</accession>
<name>A0A1M6L1A6_9CLOT</name>
<dbReference type="Pfam" id="PF04883">
    <property type="entry name" value="HK97-gp10_like"/>
    <property type="match status" value="1"/>
</dbReference>
<protein>
    <submittedName>
        <fullName evidence="1">Phage protein, HK97 gp10 family</fullName>
    </submittedName>
</protein>
<dbReference type="RefSeq" id="WP_072902138.1">
    <property type="nucleotide sequence ID" value="NZ_FRAD01000005.1"/>
</dbReference>
<evidence type="ECO:0000313" key="1">
    <source>
        <dbReference type="EMBL" id="SHJ64892.1"/>
    </source>
</evidence>
<evidence type="ECO:0000313" key="2">
    <source>
        <dbReference type="Proteomes" id="UP000183952"/>
    </source>
</evidence>
<gene>
    <name evidence="1" type="ORF">SAMN02745248_00582</name>
</gene>
<keyword evidence="2" id="KW-1185">Reference proteome</keyword>
<dbReference type="Proteomes" id="UP000183952">
    <property type="component" value="Unassembled WGS sequence"/>
</dbReference>
<dbReference type="InterPro" id="IPR010064">
    <property type="entry name" value="HK97-gp10_tail"/>
</dbReference>
<sequence length="138" mass="15621">MDIELSGFDEVSKNLENASDELMEKIMKNFTKAMIQVERDVKINCPVDEGRLRASITHEVENTDEVIEGAIFTNVEYAPFVEMGTGIYAENGRQTPWYYQDKNGNTVKTVGQNGKHFMQDAADKNKDKLLEIIKDGVI</sequence>